<comment type="caution">
    <text evidence="1">The sequence shown here is derived from an EMBL/GenBank/DDBJ whole genome shotgun (WGS) entry which is preliminary data.</text>
</comment>
<accession>A0AC61R896</accession>
<keyword evidence="2" id="KW-1185">Reference proteome</keyword>
<reference evidence="1" key="1">
    <citation type="submission" date="2019-04" db="EMBL/GenBank/DDBJ databases">
        <title>Microbes associate with the intestines of laboratory mice.</title>
        <authorList>
            <person name="Navarre W."/>
            <person name="Wong E."/>
            <person name="Huang K."/>
            <person name="Tropini C."/>
            <person name="Ng K."/>
            <person name="Yu B."/>
        </authorList>
    </citation>
    <scope>NUCLEOTIDE SEQUENCE</scope>
    <source>
        <strain evidence="1">NM09_H32</strain>
    </source>
</reference>
<sequence>MKSKVNSRTLGQLLLSLAGLLALNWIDIHAVEIHYNTSIHEFVAEFDVTGYAVLNVFLCLVTSYFLSRLFSWSKSTWSLMYAFYVLLLCTCVPNLIAANSAVYLSMHFTRSAKLFNTILMIKNSIKLLAFLLLAGGIWMRYKDRHSMVTTTLLLSSIVISGVLYEFSTFAYAWYFYLGLFGLVPIFYLTMRQNELRIPKDR</sequence>
<protein>
    <submittedName>
        <fullName evidence="1">Uncharacterized protein</fullName>
    </submittedName>
</protein>
<name>A0AC61R896_9FIRM</name>
<organism evidence="1 2">
    <name type="scientific">Dubosiella muris</name>
    <dbReference type="NCBI Taxonomy" id="3038133"/>
    <lineage>
        <taxon>Bacteria</taxon>
        <taxon>Bacillati</taxon>
        <taxon>Bacillota</taxon>
        <taxon>Erysipelotrichia</taxon>
        <taxon>Erysipelotrichales</taxon>
        <taxon>Erysipelotrichaceae</taxon>
        <taxon>Dubosiella</taxon>
    </lineage>
</organism>
<proteinExistence type="predicted"/>
<dbReference type="EMBL" id="SRYG01000006">
    <property type="protein sequence ID" value="TGY66511.1"/>
    <property type="molecule type" value="Genomic_DNA"/>
</dbReference>
<evidence type="ECO:0000313" key="2">
    <source>
        <dbReference type="Proteomes" id="UP000308836"/>
    </source>
</evidence>
<evidence type="ECO:0000313" key="1">
    <source>
        <dbReference type="EMBL" id="TGY66511.1"/>
    </source>
</evidence>
<gene>
    <name evidence="1" type="ORF">E5336_04240</name>
</gene>
<dbReference type="Proteomes" id="UP000308836">
    <property type="component" value="Unassembled WGS sequence"/>
</dbReference>